<dbReference type="RefSeq" id="WP_169233781.1">
    <property type="nucleotide sequence ID" value="NZ_JABBGI010000005.1"/>
</dbReference>
<keyword evidence="2" id="KW-1185">Reference proteome</keyword>
<organism evidence="1 2">
    <name type="scientific">Chryseobacterium antibioticum</name>
    <dbReference type="NCBI Taxonomy" id="2728847"/>
    <lineage>
        <taxon>Bacteria</taxon>
        <taxon>Pseudomonadati</taxon>
        <taxon>Bacteroidota</taxon>
        <taxon>Flavobacteriia</taxon>
        <taxon>Flavobacteriales</taxon>
        <taxon>Weeksellaceae</taxon>
        <taxon>Chryseobacterium group</taxon>
        <taxon>Chryseobacterium</taxon>
    </lineage>
</organism>
<dbReference type="Proteomes" id="UP000544054">
    <property type="component" value="Unassembled WGS sequence"/>
</dbReference>
<protein>
    <submittedName>
        <fullName evidence="1">Class I SAM-dependent methyltransferase</fullName>
    </submittedName>
</protein>
<gene>
    <name evidence="1" type="ORF">HHL23_05335</name>
</gene>
<dbReference type="SUPFAM" id="SSF53335">
    <property type="entry name" value="S-adenosyl-L-methionine-dependent methyltransferases"/>
    <property type="match status" value="1"/>
</dbReference>
<comment type="caution">
    <text evidence="1">The sequence shown here is derived from an EMBL/GenBank/DDBJ whole genome shotgun (WGS) entry which is preliminary data.</text>
</comment>
<dbReference type="Pfam" id="PF01209">
    <property type="entry name" value="Ubie_methyltran"/>
    <property type="match status" value="1"/>
</dbReference>
<dbReference type="AlphaFoldDB" id="A0A7Y0AL12"/>
<proteinExistence type="predicted"/>
<dbReference type="GO" id="GO:0008168">
    <property type="term" value="F:methyltransferase activity"/>
    <property type="evidence" value="ECO:0007669"/>
    <property type="project" value="UniProtKB-KW"/>
</dbReference>
<dbReference type="EMBL" id="JABBGI010000005">
    <property type="protein sequence ID" value="NML69214.1"/>
    <property type="molecule type" value="Genomic_DNA"/>
</dbReference>
<accession>A0A7Y0AL12</accession>
<dbReference type="Gene3D" id="3.40.50.150">
    <property type="entry name" value="Vaccinia Virus protein VP39"/>
    <property type="match status" value="1"/>
</dbReference>
<keyword evidence="1" id="KW-0489">Methyltransferase</keyword>
<dbReference type="GO" id="GO:0032259">
    <property type="term" value="P:methylation"/>
    <property type="evidence" value="ECO:0007669"/>
    <property type="project" value="UniProtKB-KW"/>
</dbReference>
<reference evidence="1 2" key="1">
    <citation type="submission" date="2020-04" db="EMBL/GenBank/DDBJ databases">
        <title>Chryseobacterium sp. RP-3-3 sp. nov., isolated from Jeju soil.</title>
        <authorList>
            <person name="Dahal R.H."/>
        </authorList>
    </citation>
    <scope>NUCLEOTIDE SEQUENCE [LARGE SCALE GENOMIC DNA]</scope>
    <source>
        <strain evidence="1 2">RP-3-3</strain>
    </source>
</reference>
<dbReference type="InterPro" id="IPR029063">
    <property type="entry name" value="SAM-dependent_MTases_sf"/>
</dbReference>
<evidence type="ECO:0000313" key="2">
    <source>
        <dbReference type="Proteomes" id="UP000544054"/>
    </source>
</evidence>
<keyword evidence="1" id="KW-0808">Transferase</keyword>
<evidence type="ECO:0000313" key="1">
    <source>
        <dbReference type="EMBL" id="NML69214.1"/>
    </source>
</evidence>
<name>A0A7Y0AL12_9FLAO</name>
<sequence>MNDLQQYFDRIQPRYYINEIASLGFTGLFRRKAVRKVTDYGDKRVLDLMSGQGENLKFLQKHNENTKIITLDFSSAMNLKLSSAFKNVYAVKQIQEDFFKNRIPNSSMDIILCSYGTKTIEEDKIQTFADELSRIIDDKGEIVIVEFVKPKTPWRFACVKWYIEIFVSRVFGKEFKALFYYINKNKSLHNLKNQFIHNDLSVVSHKRYMDLVEILHVKKNGVL</sequence>